<name>A0AAN7RJV3_TRANT</name>
<keyword evidence="3" id="KW-1185">Reference proteome</keyword>
<sequence>MCETAASDPGETGSGGSGGSQMSRCVVRMRRPDLRQTEKLIGGESSHLRSTLERQKHSIHMEVATNTQLNRG</sequence>
<gene>
    <name evidence="2" type="ORF">SAY86_024598</name>
</gene>
<protein>
    <submittedName>
        <fullName evidence="2">Uncharacterized protein</fullName>
    </submittedName>
</protein>
<evidence type="ECO:0000256" key="1">
    <source>
        <dbReference type="SAM" id="MobiDB-lite"/>
    </source>
</evidence>
<dbReference type="Proteomes" id="UP001346149">
    <property type="component" value="Unassembled WGS sequence"/>
</dbReference>
<dbReference type="AlphaFoldDB" id="A0AAN7RJV3"/>
<organism evidence="2 3">
    <name type="scientific">Trapa natans</name>
    <name type="common">Water chestnut</name>
    <dbReference type="NCBI Taxonomy" id="22666"/>
    <lineage>
        <taxon>Eukaryota</taxon>
        <taxon>Viridiplantae</taxon>
        <taxon>Streptophyta</taxon>
        <taxon>Embryophyta</taxon>
        <taxon>Tracheophyta</taxon>
        <taxon>Spermatophyta</taxon>
        <taxon>Magnoliopsida</taxon>
        <taxon>eudicotyledons</taxon>
        <taxon>Gunneridae</taxon>
        <taxon>Pentapetalae</taxon>
        <taxon>rosids</taxon>
        <taxon>malvids</taxon>
        <taxon>Myrtales</taxon>
        <taxon>Lythraceae</taxon>
        <taxon>Trapa</taxon>
    </lineage>
</organism>
<accession>A0AAN7RJV3</accession>
<dbReference type="EMBL" id="JAXQNO010000004">
    <property type="protein sequence ID" value="KAK4799233.1"/>
    <property type="molecule type" value="Genomic_DNA"/>
</dbReference>
<evidence type="ECO:0000313" key="3">
    <source>
        <dbReference type="Proteomes" id="UP001346149"/>
    </source>
</evidence>
<proteinExistence type="predicted"/>
<evidence type="ECO:0000313" key="2">
    <source>
        <dbReference type="EMBL" id="KAK4799233.1"/>
    </source>
</evidence>
<feature type="region of interest" description="Disordered" evidence="1">
    <location>
        <begin position="1"/>
        <end position="25"/>
    </location>
</feature>
<comment type="caution">
    <text evidence="2">The sequence shown here is derived from an EMBL/GenBank/DDBJ whole genome shotgun (WGS) entry which is preliminary data.</text>
</comment>
<reference evidence="2 3" key="1">
    <citation type="journal article" date="2023" name="Hortic Res">
        <title>Pangenome of water caltrop reveals structural variations and asymmetric subgenome divergence after allopolyploidization.</title>
        <authorList>
            <person name="Zhang X."/>
            <person name="Chen Y."/>
            <person name="Wang L."/>
            <person name="Yuan Y."/>
            <person name="Fang M."/>
            <person name="Shi L."/>
            <person name="Lu R."/>
            <person name="Comes H.P."/>
            <person name="Ma Y."/>
            <person name="Chen Y."/>
            <person name="Huang G."/>
            <person name="Zhou Y."/>
            <person name="Zheng Z."/>
            <person name="Qiu Y."/>
        </authorList>
    </citation>
    <scope>NUCLEOTIDE SEQUENCE [LARGE SCALE GENOMIC DNA]</scope>
    <source>
        <strain evidence="2">F231</strain>
    </source>
</reference>